<dbReference type="InterPro" id="IPR029045">
    <property type="entry name" value="ClpP/crotonase-like_dom_sf"/>
</dbReference>
<dbReference type="OrthoDB" id="9777711at2"/>
<proteinExistence type="inferred from homology"/>
<dbReference type="AlphaFoldDB" id="A0A4P6MZD9"/>
<accession>A0A4P6MZD9</accession>
<dbReference type="Proteomes" id="UP000290408">
    <property type="component" value="Chromosome"/>
</dbReference>
<dbReference type="SUPFAM" id="SSF52096">
    <property type="entry name" value="ClpP/crotonase"/>
    <property type="match status" value="1"/>
</dbReference>
<sequence>MSHVDRFDVSSLVTPGAVAAVRESLSVLHTGSPVIIDAADAAAVAAPAAGSPGSVLREVAAPVLAVGDPFVAPPWLVDVADACVTTHPDPPSPWVSSDPSACADAVKAQPLAALALVRLLRATPALEVSVAIAAEAATYAALLGSAAFTTWRAATDAEHHVADEPVLLSRSGDVLCVELNRPGVHNAVDTALRDALVEALGLAESDPALRVELSGRGASFCAGGDLSEFGQVGDPATSVAVRATRHPGASAHRIAPRLTVRIHGACIGAGIELAAFAGHVIADPGTTMRLPELSMGLVPGAGGTVSLPRRIGRHRTAWLALSGEPVDARTALRWGLVDALG</sequence>
<dbReference type="Pfam" id="PF00378">
    <property type="entry name" value="ECH_1"/>
    <property type="match status" value="1"/>
</dbReference>
<name>A0A4P6MZD9_9MICO</name>
<dbReference type="GO" id="GO:0016853">
    <property type="term" value="F:isomerase activity"/>
    <property type="evidence" value="ECO:0007669"/>
    <property type="project" value="UniProtKB-KW"/>
</dbReference>
<reference evidence="2 3" key="1">
    <citation type="submission" date="2019-02" db="EMBL/GenBank/DDBJ databases">
        <title>Genomic data mining of an Antarctic deep-sea actinobacterium, Janibacterlimosus P3-3-X1.</title>
        <authorList>
            <person name="Liao L."/>
            <person name="Chen B."/>
        </authorList>
    </citation>
    <scope>NUCLEOTIDE SEQUENCE [LARGE SCALE GENOMIC DNA]</scope>
    <source>
        <strain evidence="2 3">P3-3-X1</strain>
    </source>
</reference>
<organism evidence="2 3">
    <name type="scientific">Janibacter limosus</name>
    <dbReference type="NCBI Taxonomy" id="53458"/>
    <lineage>
        <taxon>Bacteria</taxon>
        <taxon>Bacillati</taxon>
        <taxon>Actinomycetota</taxon>
        <taxon>Actinomycetes</taxon>
        <taxon>Micrococcales</taxon>
        <taxon>Intrasporangiaceae</taxon>
        <taxon>Janibacter</taxon>
    </lineage>
</organism>
<dbReference type="InterPro" id="IPR001753">
    <property type="entry name" value="Enoyl-CoA_hydra/iso"/>
</dbReference>
<evidence type="ECO:0000313" key="3">
    <source>
        <dbReference type="Proteomes" id="UP000290408"/>
    </source>
</evidence>
<evidence type="ECO:0000313" key="2">
    <source>
        <dbReference type="EMBL" id="QBF47153.1"/>
    </source>
</evidence>
<dbReference type="PANTHER" id="PTHR43802">
    <property type="entry name" value="ENOYL-COA HYDRATASE"/>
    <property type="match status" value="1"/>
</dbReference>
<comment type="similarity">
    <text evidence="1">Belongs to the enoyl-CoA hydratase/isomerase family.</text>
</comment>
<dbReference type="CDD" id="cd06558">
    <property type="entry name" value="crotonase-like"/>
    <property type="match status" value="1"/>
</dbReference>
<protein>
    <submittedName>
        <fullName evidence="2">Enoyl-CoA hydratase/isomerase family protein</fullName>
    </submittedName>
</protein>
<dbReference type="PANTHER" id="PTHR43802:SF1">
    <property type="entry name" value="IP11341P-RELATED"/>
    <property type="match status" value="1"/>
</dbReference>
<dbReference type="Gene3D" id="3.90.226.10">
    <property type="entry name" value="2-enoyl-CoA Hydratase, Chain A, domain 1"/>
    <property type="match status" value="1"/>
</dbReference>
<evidence type="ECO:0000256" key="1">
    <source>
        <dbReference type="ARBA" id="ARBA00005254"/>
    </source>
</evidence>
<keyword evidence="3" id="KW-1185">Reference proteome</keyword>
<dbReference type="EMBL" id="CP036164">
    <property type="protein sequence ID" value="QBF47153.1"/>
    <property type="molecule type" value="Genomic_DNA"/>
</dbReference>
<dbReference type="KEGG" id="jli:EXU32_13395"/>
<gene>
    <name evidence="2" type="ORF">EXU32_13395</name>
</gene>
<keyword evidence="2" id="KW-0413">Isomerase</keyword>